<protein>
    <recommendedName>
        <fullName evidence="6">SCAP N-terminal domain-containing protein</fullName>
    </recommendedName>
</protein>
<gene>
    <name evidence="7" type="ORF">OS493_027562</name>
</gene>
<dbReference type="GO" id="GO:0032933">
    <property type="term" value="P:SREBP signaling pathway"/>
    <property type="evidence" value="ECO:0007669"/>
    <property type="project" value="InterPro"/>
</dbReference>
<organism evidence="7 8">
    <name type="scientific">Desmophyllum pertusum</name>
    <dbReference type="NCBI Taxonomy" id="174260"/>
    <lineage>
        <taxon>Eukaryota</taxon>
        <taxon>Metazoa</taxon>
        <taxon>Cnidaria</taxon>
        <taxon>Anthozoa</taxon>
        <taxon>Hexacorallia</taxon>
        <taxon>Scleractinia</taxon>
        <taxon>Caryophylliina</taxon>
        <taxon>Caryophylliidae</taxon>
        <taxon>Desmophyllum</taxon>
    </lineage>
</organism>
<feature type="transmembrane region" description="Helical" evidence="5">
    <location>
        <begin position="324"/>
        <end position="343"/>
    </location>
</feature>
<keyword evidence="5" id="KW-1133">Transmembrane helix</keyword>
<dbReference type="OrthoDB" id="361494at2759"/>
<dbReference type="PANTHER" id="PTHR46378">
    <property type="entry name" value="STEROL REGULATORY ELEMENT-BINDING PROTEIN CLEAVAGE-ACTIVATING PROTEIN"/>
    <property type="match status" value="1"/>
</dbReference>
<evidence type="ECO:0000256" key="1">
    <source>
        <dbReference type="ARBA" id="ARBA00004240"/>
    </source>
</evidence>
<sequence length="348" mass="39068">MSANKITMESRSTTKEREIVEEVESGTDWISRLCYEHGFFCATHPKLVIFFTAVVICTCSAPLLSIPLFGGSATIEWITLSSSGVAVADSRGNTPRILQGNGSTIPRWFVGDPVLYIQQFILMAHVSPWRPHLQSNMVIKEALKPAFQITKFITDFQYQDGSHPVTLHDVCLKVNSGPNIAQFSGIGINDQRYLPSKGCLLLSPANLWNRNIERFDEDASVLDDLYLDRGRTAFNVGLKEFILGLPLKQTGIYPSTQRDGPHHVIQYGVTLVLSSHNSRYIDELSKQLKREFPMASPTENANSINKDNVVHIYYKGEDRELIELASTVCYILYCVSILGIFCWKDRDG</sequence>
<dbReference type="GO" id="GO:0045540">
    <property type="term" value="P:regulation of cholesterol biosynthetic process"/>
    <property type="evidence" value="ECO:0007669"/>
    <property type="project" value="TreeGrafter"/>
</dbReference>
<evidence type="ECO:0000313" key="7">
    <source>
        <dbReference type="EMBL" id="KAJ7390037.1"/>
    </source>
</evidence>
<dbReference type="InterPro" id="IPR057041">
    <property type="entry name" value="SCAP_N"/>
</dbReference>
<dbReference type="GO" id="GO:0005789">
    <property type="term" value="C:endoplasmic reticulum membrane"/>
    <property type="evidence" value="ECO:0007669"/>
    <property type="project" value="InterPro"/>
</dbReference>
<dbReference type="EMBL" id="MU825421">
    <property type="protein sequence ID" value="KAJ7390037.1"/>
    <property type="molecule type" value="Genomic_DNA"/>
</dbReference>
<evidence type="ECO:0000313" key="8">
    <source>
        <dbReference type="Proteomes" id="UP001163046"/>
    </source>
</evidence>
<name>A0A9W9ZY52_9CNID</name>
<reference evidence="7" key="1">
    <citation type="submission" date="2023-01" db="EMBL/GenBank/DDBJ databases">
        <title>Genome assembly of the deep-sea coral Lophelia pertusa.</title>
        <authorList>
            <person name="Herrera S."/>
            <person name="Cordes E."/>
        </authorList>
    </citation>
    <scope>NUCLEOTIDE SEQUENCE</scope>
    <source>
        <strain evidence="7">USNM1676648</strain>
        <tissue evidence="7">Polyp</tissue>
    </source>
</reference>
<dbReference type="PANTHER" id="PTHR46378:SF1">
    <property type="entry name" value="STEROL REGULATORY ELEMENT-BINDING PROTEIN CLEAVAGE-ACTIVATING PROTEIN"/>
    <property type="match status" value="1"/>
</dbReference>
<dbReference type="GO" id="GO:0032934">
    <property type="term" value="F:sterol binding"/>
    <property type="evidence" value="ECO:0007669"/>
    <property type="project" value="InterPro"/>
</dbReference>
<dbReference type="InterPro" id="IPR030225">
    <property type="entry name" value="SCAP"/>
</dbReference>
<comment type="subcellular location">
    <subcellularLocation>
        <location evidence="2">Endomembrane system</location>
    </subcellularLocation>
    <subcellularLocation>
        <location evidence="1">Endoplasmic reticulum</location>
    </subcellularLocation>
</comment>
<accession>A0A9W9ZY52</accession>
<proteinExistence type="predicted"/>
<dbReference type="AlphaFoldDB" id="A0A9W9ZY52"/>
<evidence type="ECO:0000256" key="3">
    <source>
        <dbReference type="ARBA" id="ARBA00022824"/>
    </source>
</evidence>
<dbReference type="Proteomes" id="UP001163046">
    <property type="component" value="Unassembled WGS sequence"/>
</dbReference>
<keyword evidence="4 5" id="KW-0472">Membrane</keyword>
<keyword evidence="3" id="KW-0256">Endoplasmic reticulum</keyword>
<evidence type="ECO:0000256" key="5">
    <source>
        <dbReference type="SAM" id="Phobius"/>
    </source>
</evidence>
<keyword evidence="8" id="KW-1185">Reference proteome</keyword>
<dbReference type="Pfam" id="PF24006">
    <property type="entry name" value="SCAP_N"/>
    <property type="match status" value="1"/>
</dbReference>
<evidence type="ECO:0000256" key="2">
    <source>
        <dbReference type="ARBA" id="ARBA00004308"/>
    </source>
</evidence>
<evidence type="ECO:0000259" key="6">
    <source>
        <dbReference type="Pfam" id="PF24006"/>
    </source>
</evidence>
<dbReference type="GO" id="GO:0032936">
    <property type="term" value="C:SREBP-SCAP complex"/>
    <property type="evidence" value="ECO:0007669"/>
    <property type="project" value="TreeGrafter"/>
</dbReference>
<keyword evidence="5" id="KW-0812">Transmembrane</keyword>
<comment type="caution">
    <text evidence="7">The sequence shown here is derived from an EMBL/GenBank/DDBJ whole genome shotgun (WGS) entry which is preliminary data.</text>
</comment>
<evidence type="ECO:0000256" key="4">
    <source>
        <dbReference type="ARBA" id="ARBA00023136"/>
    </source>
</evidence>
<feature type="domain" description="SCAP N-terminal" evidence="6">
    <location>
        <begin position="106"/>
        <end position="315"/>
    </location>
</feature>
<dbReference type="GO" id="GO:0000139">
    <property type="term" value="C:Golgi membrane"/>
    <property type="evidence" value="ECO:0007669"/>
    <property type="project" value="InterPro"/>
</dbReference>